<proteinExistence type="predicted"/>
<keyword evidence="2" id="KW-1185">Reference proteome</keyword>
<gene>
    <name evidence="1" type="primary">52</name>
    <name evidence="1" type="ORF">ANATOLE_52</name>
</gene>
<protein>
    <submittedName>
        <fullName evidence="1">Uncharacterized protein</fullName>
    </submittedName>
</protein>
<dbReference type="OrthoDB" id="20534at10239"/>
<dbReference type="Proteomes" id="UP000223795">
    <property type="component" value="Segment"/>
</dbReference>
<sequence>MNELDIEAIRARGAHTAEDISALCDEVERLRAERENTPSDTTPSDRGHVIRLSADTVKELEAGSDTTPSDRGCVIRLSADTVKELEAGMLEIRIHRDANLGGIVIDTERETPAWWRMPAPPCNPQPIEKCPHPWWHR</sequence>
<evidence type="ECO:0000313" key="2">
    <source>
        <dbReference type="Proteomes" id="UP000223795"/>
    </source>
</evidence>
<name>A0A1D8ETG6_9CAUD</name>
<organism evidence="1 2">
    <name type="scientific">Propionibacterium phage Anatole</name>
    <dbReference type="NCBI Taxonomy" id="1897531"/>
    <lineage>
        <taxon>Viruses</taxon>
        <taxon>Duplodnaviria</taxon>
        <taxon>Heunggongvirae</taxon>
        <taxon>Uroviricota</taxon>
        <taxon>Caudoviricetes</taxon>
        <taxon>Anatolevirus</taxon>
        <taxon>Anatolevirus anatole</taxon>
    </lineage>
</organism>
<dbReference type="KEGG" id="vg:40072398"/>
<dbReference type="RefSeq" id="YP_009596800.1">
    <property type="nucleotide sequence ID" value="NC_041890.1"/>
</dbReference>
<accession>A0A1D8ETG6</accession>
<reference evidence="1 2" key="1">
    <citation type="submission" date="2016-07" db="EMBL/GenBank/DDBJ databases">
        <authorList>
            <person name="Modlin R.L."/>
            <person name="Cheng L.S."/>
            <person name="Marinelli L.J."/>
            <person name="Grosset N."/>
            <person name="Gautier M."/>
            <person name="Fitz-Gibbon S."/>
            <person name="Pellegrini M."/>
            <person name="Bowman C.A."/>
            <person name="Russell D.A."/>
            <person name="Jacobs-Sera D."/>
            <person name="Hatfull G.F."/>
        </authorList>
    </citation>
    <scope>NUCLEOTIDE SEQUENCE [LARGE SCALE GENOMIC DNA]</scope>
</reference>
<dbReference type="GeneID" id="40072398"/>
<evidence type="ECO:0000313" key="1">
    <source>
        <dbReference type="EMBL" id="AOT24290.1"/>
    </source>
</evidence>
<dbReference type="EMBL" id="KX620748">
    <property type="protein sequence ID" value="AOT24290.1"/>
    <property type="molecule type" value="Genomic_DNA"/>
</dbReference>